<dbReference type="AlphaFoldDB" id="A0A8T0HMJ8"/>
<dbReference type="Proteomes" id="UP000822688">
    <property type="component" value="Chromosome V"/>
</dbReference>
<keyword evidence="2" id="KW-1185">Reference proteome</keyword>
<protein>
    <submittedName>
        <fullName evidence="1">Uncharacterized protein</fullName>
    </submittedName>
</protein>
<sequence>MFGLPNVCSGIPSLEFTHLKLGNASGPPSEEIKNKNRVMDSCSYSSNERELKCGLHPIIAYSPASRPSLSEAEVQTESLVIKLKERESHLSGHGPYRIDRIKG</sequence>
<comment type="caution">
    <text evidence="1">The sequence shown here is derived from an EMBL/GenBank/DDBJ whole genome shotgun (WGS) entry which is preliminary data.</text>
</comment>
<proteinExistence type="predicted"/>
<gene>
    <name evidence="1" type="ORF">KC19_VG049700</name>
</gene>
<name>A0A8T0HMJ8_CERPU</name>
<reference evidence="1" key="1">
    <citation type="submission" date="2020-06" db="EMBL/GenBank/DDBJ databases">
        <title>WGS assembly of Ceratodon purpureus strain R40.</title>
        <authorList>
            <person name="Carey S.B."/>
            <person name="Jenkins J."/>
            <person name="Shu S."/>
            <person name="Lovell J.T."/>
            <person name="Sreedasyam A."/>
            <person name="Maumus F."/>
            <person name="Tiley G.P."/>
            <person name="Fernandez-Pozo N."/>
            <person name="Barry K."/>
            <person name="Chen C."/>
            <person name="Wang M."/>
            <person name="Lipzen A."/>
            <person name="Daum C."/>
            <person name="Saski C.A."/>
            <person name="Payton A.C."/>
            <person name="Mcbreen J.C."/>
            <person name="Conrad R.E."/>
            <person name="Kollar L.M."/>
            <person name="Olsson S."/>
            <person name="Huttunen S."/>
            <person name="Landis J.B."/>
            <person name="Wickett N.J."/>
            <person name="Johnson M.G."/>
            <person name="Rensing S.A."/>
            <person name="Grimwood J."/>
            <person name="Schmutz J."/>
            <person name="Mcdaniel S.F."/>
        </authorList>
    </citation>
    <scope>NUCLEOTIDE SEQUENCE</scope>
    <source>
        <strain evidence="1">R40</strain>
    </source>
</reference>
<evidence type="ECO:0000313" key="1">
    <source>
        <dbReference type="EMBL" id="KAG0571868.1"/>
    </source>
</evidence>
<organism evidence="1 2">
    <name type="scientific">Ceratodon purpureus</name>
    <name type="common">Fire moss</name>
    <name type="synonym">Dicranum purpureum</name>
    <dbReference type="NCBI Taxonomy" id="3225"/>
    <lineage>
        <taxon>Eukaryota</taxon>
        <taxon>Viridiplantae</taxon>
        <taxon>Streptophyta</taxon>
        <taxon>Embryophyta</taxon>
        <taxon>Bryophyta</taxon>
        <taxon>Bryophytina</taxon>
        <taxon>Bryopsida</taxon>
        <taxon>Dicranidae</taxon>
        <taxon>Pseudoditrichales</taxon>
        <taxon>Ditrichaceae</taxon>
        <taxon>Ceratodon</taxon>
    </lineage>
</organism>
<dbReference type="EMBL" id="CM026426">
    <property type="protein sequence ID" value="KAG0571868.1"/>
    <property type="molecule type" value="Genomic_DNA"/>
</dbReference>
<accession>A0A8T0HMJ8</accession>
<evidence type="ECO:0000313" key="2">
    <source>
        <dbReference type="Proteomes" id="UP000822688"/>
    </source>
</evidence>